<dbReference type="InterPro" id="IPR050563">
    <property type="entry name" value="4-hydroxybenzoyl-CoA_TE"/>
</dbReference>
<protein>
    <submittedName>
        <fullName evidence="3">Acyl-CoA thioesterase</fullName>
    </submittedName>
</protein>
<proteinExistence type="inferred from homology"/>
<dbReference type="SUPFAM" id="SSF54637">
    <property type="entry name" value="Thioesterase/thiol ester dehydrase-isomerase"/>
    <property type="match status" value="1"/>
</dbReference>
<comment type="caution">
    <text evidence="3">The sequence shown here is derived from an EMBL/GenBank/DDBJ whole genome shotgun (WGS) entry which is preliminary data.</text>
</comment>
<dbReference type="Proteomes" id="UP000608594">
    <property type="component" value="Unassembled WGS sequence"/>
</dbReference>
<dbReference type="CDD" id="cd00586">
    <property type="entry name" value="4HBT"/>
    <property type="match status" value="1"/>
</dbReference>
<dbReference type="PANTHER" id="PTHR31793:SF27">
    <property type="entry name" value="NOVEL THIOESTERASE SUPERFAMILY DOMAIN AND SAPOSIN A-TYPE DOMAIN CONTAINING PROTEIN (0610012H03RIK)"/>
    <property type="match status" value="1"/>
</dbReference>
<reference evidence="3" key="1">
    <citation type="submission" date="2020-08" db="EMBL/GenBank/DDBJ databases">
        <title>Paracoccus amoyensis sp. nov., isolated from the surface seawater at coast of Xiamen, Fujian.</title>
        <authorList>
            <person name="Lyu L."/>
        </authorList>
    </citation>
    <scope>NUCLEOTIDE SEQUENCE</scope>
    <source>
        <strain evidence="3">11-3</strain>
    </source>
</reference>
<evidence type="ECO:0000256" key="2">
    <source>
        <dbReference type="ARBA" id="ARBA00022801"/>
    </source>
</evidence>
<dbReference type="Gene3D" id="3.10.129.10">
    <property type="entry name" value="Hotdog Thioesterase"/>
    <property type="match status" value="1"/>
</dbReference>
<evidence type="ECO:0000256" key="1">
    <source>
        <dbReference type="ARBA" id="ARBA00005953"/>
    </source>
</evidence>
<dbReference type="GO" id="GO:0047617">
    <property type="term" value="F:fatty acyl-CoA hydrolase activity"/>
    <property type="evidence" value="ECO:0007669"/>
    <property type="project" value="TreeGrafter"/>
</dbReference>
<dbReference type="EMBL" id="JACOQL010000001">
    <property type="protein sequence ID" value="MBC9245810.1"/>
    <property type="molecule type" value="Genomic_DNA"/>
</dbReference>
<dbReference type="AlphaFoldDB" id="A0A926GKT9"/>
<organism evidence="3 4">
    <name type="scientific">Paracoccus amoyensis</name>
    <dbReference type="NCBI Taxonomy" id="2760093"/>
    <lineage>
        <taxon>Bacteria</taxon>
        <taxon>Pseudomonadati</taxon>
        <taxon>Pseudomonadota</taxon>
        <taxon>Alphaproteobacteria</taxon>
        <taxon>Rhodobacterales</taxon>
        <taxon>Paracoccaceae</taxon>
        <taxon>Paracoccus</taxon>
    </lineage>
</organism>
<dbReference type="PANTHER" id="PTHR31793">
    <property type="entry name" value="4-HYDROXYBENZOYL-COA THIOESTERASE FAMILY MEMBER"/>
    <property type="match status" value="1"/>
</dbReference>
<dbReference type="InterPro" id="IPR029069">
    <property type="entry name" value="HotDog_dom_sf"/>
</dbReference>
<dbReference type="RefSeq" id="WP_187792202.1">
    <property type="nucleotide sequence ID" value="NZ_JACOQL010000001.1"/>
</dbReference>
<keyword evidence="4" id="KW-1185">Reference proteome</keyword>
<gene>
    <name evidence="3" type="ORF">H4P12_03575</name>
</gene>
<dbReference type="Pfam" id="PF13279">
    <property type="entry name" value="4HBT_2"/>
    <property type="match status" value="1"/>
</dbReference>
<evidence type="ECO:0000313" key="4">
    <source>
        <dbReference type="Proteomes" id="UP000608594"/>
    </source>
</evidence>
<accession>A0A926GKT9</accession>
<evidence type="ECO:0000313" key="3">
    <source>
        <dbReference type="EMBL" id="MBC9245810.1"/>
    </source>
</evidence>
<comment type="similarity">
    <text evidence="1">Belongs to the 4-hydroxybenzoyl-CoA thioesterase family.</text>
</comment>
<name>A0A926GKT9_9RHOB</name>
<keyword evidence="2" id="KW-0378">Hydrolase</keyword>
<sequence length="161" mass="18378">MDHREPPRDRRAYAEFQHLQTRWNDNDQFGHIYNATYYELFDEAMNMSLIKRGFLDGSSGGPIQVVVENGCTYFTELSYPDRLEIGVRIDRIGKSSFRLSMGMFRAGQDIESARSHFTMVTVDSATRRPMETPKAQRDALATLIVPPAQRPILPDQAGHNP</sequence>